<dbReference type="EMBL" id="GGEC01042392">
    <property type="protein sequence ID" value="MBX22876.1"/>
    <property type="molecule type" value="Transcribed_RNA"/>
</dbReference>
<organism evidence="2">
    <name type="scientific">Rhizophora mucronata</name>
    <name type="common">Asiatic mangrove</name>
    <dbReference type="NCBI Taxonomy" id="61149"/>
    <lineage>
        <taxon>Eukaryota</taxon>
        <taxon>Viridiplantae</taxon>
        <taxon>Streptophyta</taxon>
        <taxon>Embryophyta</taxon>
        <taxon>Tracheophyta</taxon>
        <taxon>Spermatophyta</taxon>
        <taxon>Magnoliopsida</taxon>
        <taxon>eudicotyledons</taxon>
        <taxon>Gunneridae</taxon>
        <taxon>Pentapetalae</taxon>
        <taxon>rosids</taxon>
        <taxon>fabids</taxon>
        <taxon>Malpighiales</taxon>
        <taxon>Rhizophoraceae</taxon>
        <taxon>Rhizophora</taxon>
    </lineage>
</organism>
<protein>
    <submittedName>
        <fullName evidence="2">Uncharacterized protein MANES_12G118300</fullName>
    </submittedName>
</protein>
<accession>A0A2P2LY35</accession>
<feature type="signal peptide" evidence="1">
    <location>
        <begin position="1"/>
        <end position="17"/>
    </location>
</feature>
<proteinExistence type="predicted"/>
<evidence type="ECO:0000313" key="2">
    <source>
        <dbReference type="EMBL" id="MBX22876.1"/>
    </source>
</evidence>
<evidence type="ECO:0000256" key="1">
    <source>
        <dbReference type="SAM" id="SignalP"/>
    </source>
</evidence>
<reference evidence="2" key="1">
    <citation type="submission" date="2018-02" db="EMBL/GenBank/DDBJ databases">
        <title>Rhizophora mucronata_Transcriptome.</title>
        <authorList>
            <person name="Meera S.P."/>
            <person name="Sreeshan A."/>
            <person name="Augustine A."/>
        </authorList>
    </citation>
    <scope>NUCLEOTIDE SEQUENCE</scope>
    <source>
        <tissue evidence="2">Leaf</tissue>
    </source>
</reference>
<feature type="chain" id="PRO_5015187011" evidence="1">
    <location>
        <begin position="18"/>
        <end position="87"/>
    </location>
</feature>
<sequence length="87" mass="9839">MIVLMSCFVMLLTYCRLKWQLLCTRRAGLFVCGALKDAILLEQLDLEKLKLLVPEGEEVEGVALLVVLEKLNFNFNGEEYQNGAITC</sequence>
<dbReference type="AlphaFoldDB" id="A0A2P2LY35"/>
<name>A0A2P2LY35_RHIMU</name>
<keyword evidence="1" id="KW-0732">Signal</keyword>